<feature type="transmembrane region" description="Helical" evidence="1">
    <location>
        <begin position="61"/>
        <end position="80"/>
    </location>
</feature>
<feature type="transmembrane region" description="Helical" evidence="1">
    <location>
        <begin position="92"/>
        <end position="109"/>
    </location>
</feature>
<gene>
    <name evidence="2" type="ORF">ACFOKC_06875</name>
</gene>
<sequence>MDESVSRNLVRALQAGIAATLVFGLATQNVSVVVNAALGLLVTFVPAVVRRDFSLRLSPGVSVWVGAAVFLHTVGMTGPYHTVWWYDHLTHAFSAALVAAAGYTTARALDYHREDLYFPRPFLAVFILLVTMAFGVLWEVVEFVGREAAFATNLDPVLVQYGIDDTLLDLVFDAVGAVLVATVGARHLRPDVAALTAWLDSADD</sequence>
<dbReference type="InterPro" id="IPR014509">
    <property type="entry name" value="YjdF-like"/>
</dbReference>
<feature type="transmembrane region" description="Helical" evidence="1">
    <location>
        <begin position="121"/>
        <end position="138"/>
    </location>
</feature>
<keyword evidence="1" id="KW-0472">Membrane</keyword>
<dbReference type="EMBL" id="JBHRWN010000002">
    <property type="protein sequence ID" value="MFC3477445.1"/>
    <property type="molecule type" value="Genomic_DNA"/>
</dbReference>
<dbReference type="RefSeq" id="WP_232571429.1">
    <property type="nucleotide sequence ID" value="NZ_CP089466.1"/>
</dbReference>
<dbReference type="Pfam" id="PF09997">
    <property type="entry name" value="DUF2238"/>
    <property type="match status" value="1"/>
</dbReference>
<accession>A0ABD5NDQ5</accession>
<name>A0ABD5NDQ5_9EURY</name>
<keyword evidence="3" id="KW-1185">Reference proteome</keyword>
<organism evidence="2 3">
    <name type="scientific">Halobacterium litoreum</name>
    <dbReference type="NCBI Taxonomy" id="2039234"/>
    <lineage>
        <taxon>Archaea</taxon>
        <taxon>Methanobacteriati</taxon>
        <taxon>Methanobacteriota</taxon>
        <taxon>Stenosarchaea group</taxon>
        <taxon>Halobacteria</taxon>
        <taxon>Halobacteriales</taxon>
        <taxon>Halobacteriaceae</taxon>
        <taxon>Halobacterium</taxon>
    </lineage>
</organism>
<proteinExistence type="predicted"/>
<dbReference type="GeneID" id="69116627"/>
<feature type="transmembrane region" description="Helical" evidence="1">
    <location>
        <begin position="32"/>
        <end position="49"/>
    </location>
</feature>
<evidence type="ECO:0000313" key="3">
    <source>
        <dbReference type="Proteomes" id="UP001595660"/>
    </source>
</evidence>
<keyword evidence="1" id="KW-0812">Transmembrane</keyword>
<protein>
    <recommendedName>
        <fullName evidence="4">DUF2238 domain-containing protein</fullName>
    </recommendedName>
</protein>
<dbReference type="Proteomes" id="UP001595660">
    <property type="component" value="Unassembled WGS sequence"/>
</dbReference>
<reference evidence="2 3" key="1">
    <citation type="journal article" date="2019" name="Int. J. Syst. Evol. Microbiol.">
        <title>The Global Catalogue of Microorganisms (GCM) 10K type strain sequencing project: providing services to taxonomists for standard genome sequencing and annotation.</title>
        <authorList>
            <consortium name="The Broad Institute Genomics Platform"/>
            <consortium name="The Broad Institute Genome Sequencing Center for Infectious Disease"/>
            <person name="Wu L."/>
            <person name="Ma J."/>
        </authorList>
    </citation>
    <scope>NUCLEOTIDE SEQUENCE [LARGE SCALE GENOMIC DNA]</scope>
    <source>
        <strain evidence="2 3">CGMCC 1.12562</strain>
    </source>
</reference>
<dbReference type="AlphaFoldDB" id="A0ABD5NDQ5"/>
<evidence type="ECO:0000313" key="2">
    <source>
        <dbReference type="EMBL" id="MFC3477445.1"/>
    </source>
</evidence>
<comment type="caution">
    <text evidence="2">The sequence shown here is derived from an EMBL/GenBank/DDBJ whole genome shotgun (WGS) entry which is preliminary data.</text>
</comment>
<evidence type="ECO:0008006" key="4">
    <source>
        <dbReference type="Google" id="ProtNLM"/>
    </source>
</evidence>
<evidence type="ECO:0000256" key="1">
    <source>
        <dbReference type="SAM" id="Phobius"/>
    </source>
</evidence>
<keyword evidence="1" id="KW-1133">Transmembrane helix</keyword>